<evidence type="ECO:0000256" key="2">
    <source>
        <dbReference type="SAM" id="SignalP"/>
    </source>
</evidence>
<dbReference type="Proteomes" id="UP000095003">
    <property type="component" value="Unassembled WGS sequence"/>
</dbReference>
<dbReference type="AlphaFoldDB" id="A0A1E3AS40"/>
<evidence type="ECO:0000313" key="3">
    <source>
        <dbReference type="EMBL" id="ODM11311.1"/>
    </source>
</evidence>
<sequence length="281" mass="30887">MKLWKKAVSVLLGFCMMIGGLALAPRMDVRAAGLPVQVYVSPGQTVTINKDWTNIYVKDSSGACVPFTAYYYDSNGNKQGERVSSKENDSEYGKMNEAVYADFIYESVRCEQINGDYFVHIYEGEDTHPKKDTPPSDSGGSGSESCHHNFEWVTVQEATAIADAVLAYECTNCGRVTDYMKEPNSAFAQFNKESTASIETAQKDAAVTLDTDIWNSFQGSVLSALSSRPDITLVIKYRYEGKRYTVTIPAGSDVLSLIDENGYCGFRTLDSRFGGSELTVG</sequence>
<name>A0A1E3AS40_9FIRM</name>
<evidence type="ECO:0000256" key="1">
    <source>
        <dbReference type="SAM" id="MobiDB-lite"/>
    </source>
</evidence>
<dbReference type="EMBL" id="MCGI01000003">
    <property type="protein sequence ID" value="ODM11311.1"/>
    <property type="molecule type" value="Genomic_DNA"/>
</dbReference>
<feature type="signal peptide" evidence="2">
    <location>
        <begin position="1"/>
        <end position="24"/>
    </location>
</feature>
<organism evidence="3 4">
    <name type="scientific">Eisenbergiella tayi</name>
    <dbReference type="NCBI Taxonomy" id="1432052"/>
    <lineage>
        <taxon>Bacteria</taxon>
        <taxon>Bacillati</taxon>
        <taxon>Bacillota</taxon>
        <taxon>Clostridia</taxon>
        <taxon>Lachnospirales</taxon>
        <taxon>Lachnospiraceae</taxon>
        <taxon>Eisenbergiella</taxon>
    </lineage>
</organism>
<feature type="chain" id="PRO_5039143225" evidence="2">
    <location>
        <begin position="25"/>
        <end position="281"/>
    </location>
</feature>
<evidence type="ECO:0000313" key="4">
    <source>
        <dbReference type="Proteomes" id="UP000095003"/>
    </source>
</evidence>
<feature type="region of interest" description="Disordered" evidence="1">
    <location>
        <begin position="126"/>
        <end position="145"/>
    </location>
</feature>
<protein>
    <submittedName>
        <fullName evidence="3">Uncharacterized protein</fullName>
    </submittedName>
</protein>
<dbReference type="RefSeq" id="WP_069157897.1">
    <property type="nucleotide sequence ID" value="NZ_DBFYTC010000274.1"/>
</dbReference>
<proteinExistence type="predicted"/>
<comment type="caution">
    <text evidence="3">The sequence shown here is derived from an EMBL/GenBank/DDBJ whole genome shotgun (WGS) entry which is preliminary data.</text>
</comment>
<keyword evidence="2" id="KW-0732">Signal</keyword>
<dbReference type="GeneID" id="93302922"/>
<gene>
    <name evidence="3" type="ORF">BEH84_03740</name>
</gene>
<reference evidence="3 4" key="1">
    <citation type="submission" date="2016-07" db="EMBL/GenBank/DDBJ databases">
        <title>Characterization of isolates of Eisenbergiella tayi derived from blood cultures, using whole genome sequencing.</title>
        <authorList>
            <person name="Burdz T."/>
            <person name="Wiebe D."/>
            <person name="Huynh C."/>
            <person name="Bernard K."/>
        </authorList>
    </citation>
    <scope>NUCLEOTIDE SEQUENCE [LARGE SCALE GENOMIC DNA]</scope>
    <source>
        <strain evidence="3 4">NML 120489</strain>
    </source>
</reference>
<accession>A0A1E3AS40</accession>